<reference evidence="2 3" key="1">
    <citation type="submission" date="2018-07" db="EMBL/GenBank/DDBJ databases">
        <title>Complete genome sequencing of Ornithinimicrobium sp. AMA3305.</title>
        <authorList>
            <person name="Bae J.-W."/>
        </authorList>
    </citation>
    <scope>NUCLEOTIDE SEQUENCE [LARGE SCALE GENOMIC DNA]</scope>
    <source>
        <strain evidence="2 3">AMA3305</strain>
    </source>
</reference>
<dbReference type="Proteomes" id="UP000253790">
    <property type="component" value="Chromosome"/>
</dbReference>
<dbReference type="AlphaFoldDB" id="A0A345NLL6"/>
<dbReference type="KEGG" id="orn:DV701_07085"/>
<accession>A0A345NLL6</accession>
<proteinExistence type="predicted"/>
<gene>
    <name evidence="2" type="ORF">DV701_07085</name>
</gene>
<protein>
    <recommendedName>
        <fullName evidence="4">DNA-directed RNA polymerase specialized sigma24 family protein</fullName>
    </recommendedName>
</protein>
<evidence type="ECO:0008006" key="4">
    <source>
        <dbReference type="Google" id="ProtNLM"/>
    </source>
</evidence>
<dbReference type="Gene3D" id="1.20.140.160">
    <property type="match status" value="1"/>
</dbReference>
<dbReference type="OrthoDB" id="4850727at2"/>
<evidence type="ECO:0000256" key="1">
    <source>
        <dbReference type="SAM" id="MobiDB-lite"/>
    </source>
</evidence>
<organism evidence="2 3">
    <name type="scientific">Ornithinimicrobium avium</name>
    <dbReference type="NCBI Taxonomy" id="2283195"/>
    <lineage>
        <taxon>Bacteria</taxon>
        <taxon>Bacillati</taxon>
        <taxon>Actinomycetota</taxon>
        <taxon>Actinomycetes</taxon>
        <taxon>Micrococcales</taxon>
        <taxon>Ornithinimicrobiaceae</taxon>
        <taxon>Ornithinimicrobium</taxon>
    </lineage>
</organism>
<feature type="region of interest" description="Disordered" evidence="1">
    <location>
        <begin position="201"/>
        <end position="236"/>
    </location>
</feature>
<evidence type="ECO:0000313" key="2">
    <source>
        <dbReference type="EMBL" id="AXH95924.1"/>
    </source>
</evidence>
<keyword evidence="3" id="KW-1185">Reference proteome</keyword>
<dbReference type="EMBL" id="CP031229">
    <property type="protein sequence ID" value="AXH95924.1"/>
    <property type="molecule type" value="Genomic_DNA"/>
</dbReference>
<feature type="region of interest" description="Disordered" evidence="1">
    <location>
        <begin position="354"/>
        <end position="391"/>
    </location>
</feature>
<sequence>MTGRSATGHASGDAAPALAATHGAHLHRLAAMLSGSTDAATALVARTLLAAGDQAPAAQEPQLGVDLVRLYLRTAPRRRERAEPSRARDAGDLLRTLRPRARAASVLRLVEDWDTASVARAVGVRPHRVDALVPAAPGLGTALAAVADQHALTGADLTRELDDELRVATPPTSGGDRRRWRWLVAAAVPLAVLAGWAAVTGGPDEAEDRPSVTAGPDDGPRPDLTAAGWKLDEDGEPPRAATGLAVARVLALGARDPAQEVSWPAPMNADASFAVLWCDMPPAQDAHLTVPSATLAVGADEVPLPCAGRDGSPPVTGLVPLPPGGSGQVRLEGDLPPGGGATLAIYNEAGSADAPLPRGSLGDAPEAPEGSVVLDPTDTVPTPDYGPGRRALRPVSVEVGHDSAVRVWVGRSGAVAVDVGGAPATDDGDVRAARERLARDGGPEGSQPDRPDWRTQQADLRWGRWLAWVPGEVRTFDLPDAVRPAPGERATVTVEVVVENMEEHLQVAVLDAARVRVDTGPVQAEQAPRAPALVGGHRLVGAWRLPLDGHRRELLGASATTGPLAAVGVLPADRPGIVMWGWTGVVDRGGQAVELWLASDVASGLQSLQQGWGQRLPLDGGGALHASAPAVPDGGEALLLVYEPVPYEDFDFATASVPPGSWTVGAEPPPTASYPGVQPLAVIGPEDLEDGSASLDLPAHGPVAARVTTEGRGRIRFLIGDHDADNLWDSGGWWSSWTDEPVVSEVDLTFSEGEAERELTVVVEDYEEFTVEVLAPG</sequence>
<name>A0A345NLL6_9MICO</name>
<dbReference type="RefSeq" id="WP_114927689.1">
    <property type="nucleotide sequence ID" value="NZ_CP031229.1"/>
</dbReference>
<evidence type="ECO:0000313" key="3">
    <source>
        <dbReference type="Proteomes" id="UP000253790"/>
    </source>
</evidence>